<evidence type="ECO:0000256" key="1">
    <source>
        <dbReference type="ARBA" id="ARBA00008984"/>
    </source>
</evidence>
<dbReference type="Gene3D" id="3.30.110.40">
    <property type="entry name" value="TusA-like domain"/>
    <property type="match status" value="1"/>
</dbReference>
<dbReference type="EMBL" id="OBEL01000009">
    <property type="protein sequence ID" value="SNZ21513.1"/>
    <property type="molecule type" value="Genomic_DNA"/>
</dbReference>
<dbReference type="PANTHER" id="PTHR33279:SF6">
    <property type="entry name" value="SULFUR CARRIER PROTEIN YEDF-RELATED"/>
    <property type="match status" value="1"/>
</dbReference>
<evidence type="ECO:0000313" key="3">
    <source>
        <dbReference type="EMBL" id="SNZ21513.1"/>
    </source>
</evidence>
<dbReference type="PANTHER" id="PTHR33279">
    <property type="entry name" value="SULFUR CARRIER PROTEIN YEDF-RELATED"/>
    <property type="match status" value="1"/>
</dbReference>
<comment type="similarity">
    <text evidence="1">Belongs to the sulfur carrier protein TusA family.</text>
</comment>
<reference evidence="3 4" key="1">
    <citation type="submission" date="2017-09" db="EMBL/GenBank/DDBJ databases">
        <authorList>
            <person name="Ehlers B."/>
            <person name="Leendertz F.H."/>
        </authorList>
    </citation>
    <scope>NUCLEOTIDE SEQUENCE [LARGE SCALE GENOMIC DNA]</scope>
    <source>
        <strain evidence="3 4">DSM 18289</strain>
    </source>
</reference>
<dbReference type="Proteomes" id="UP000219439">
    <property type="component" value="Unassembled WGS sequence"/>
</dbReference>
<evidence type="ECO:0000313" key="4">
    <source>
        <dbReference type="Proteomes" id="UP000219439"/>
    </source>
</evidence>
<feature type="domain" description="UPF0033" evidence="2">
    <location>
        <begin position="9"/>
        <end position="33"/>
    </location>
</feature>
<dbReference type="InterPro" id="IPR036868">
    <property type="entry name" value="TusA-like_sf"/>
</dbReference>
<name>A0A285PJQ2_9HYPH</name>
<dbReference type="Pfam" id="PF01206">
    <property type="entry name" value="TusA"/>
    <property type="match status" value="1"/>
</dbReference>
<gene>
    <name evidence="3" type="ORF">SAMN06265368_4635</name>
</gene>
<proteinExistence type="inferred from homology"/>
<evidence type="ECO:0000259" key="2">
    <source>
        <dbReference type="PROSITE" id="PS01148"/>
    </source>
</evidence>
<dbReference type="OrthoDB" id="9797551at2"/>
<organism evidence="3 4">
    <name type="scientific">Cohaesibacter gelatinilyticus</name>
    <dbReference type="NCBI Taxonomy" id="372072"/>
    <lineage>
        <taxon>Bacteria</taxon>
        <taxon>Pseudomonadati</taxon>
        <taxon>Pseudomonadota</taxon>
        <taxon>Alphaproteobacteria</taxon>
        <taxon>Hyphomicrobiales</taxon>
        <taxon>Cohaesibacteraceae</taxon>
    </lineage>
</organism>
<accession>A0A285PJQ2</accession>
<dbReference type="SUPFAM" id="SSF64307">
    <property type="entry name" value="SirA-like"/>
    <property type="match status" value="1"/>
</dbReference>
<dbReference type="AlphaFoldDB" id="A0A285PJQ2"/>
<dbReference type="CDD" id="cd00291">
    <property type="entry name" value="SirA_YedF_YeeD"/>
    <property type="match status" value="1"/>
</dbReference>
<sequence length="86" mass="9637">MAFSITQSLDLTGLKCPLPVLQAGKRLRELQPGDIVEVICTDPMSSIDLPHFCNQKNHTLLEMEQSGEQYRYVIEKGSETSNTEPD</sequence>
<dbReference type="PROSITE" id="PS01148">
    <property type="entry name" value="UPF0033"/>
    <property type="match status" value="1"/>
</dbReference>
<keyword evidence="4" id="KW-1185">Reference proteome</keyword>
<protein>
    <submittedName>
        <fullName evidence="3">tRNA 2-thiouridine synthesizing protein A</fullName>
    </submittedName>
</protein>
<dbReference type="InterPro" id="IPR001455">
    <property type="entry name" value="TusA-like"/>
</dbReference>
<dbReference type="RefSeq" id="WP_097155891.1">
    <property type="nucleotide sequence ID" value="NZ_OBEL01000009.1"/>
</dbReference>